<keyword evidence="1" id="KW-0472">Membrane</keyword>
<evidence type="ECO:0000313" key="2">
    <source>
        <dbReference type="EMBL" id="GAI60108.1"/>
    </source>
</evidence>
<protein>
    <submittedName>
        <fullName evidence="2">Uncharacterized protein</fullName>
    </submittedName>
</protein>
<gene>
    <name evidence="2" type="ORF">S12H4_09907</name>
</gene>
<accession>X1PW30</accession>
<evidence type="ECO:0000256" key="1">
    <source>
        <dbReference type="SAM" id="Phobius"/>
    </source>
</evidence>
<dbReference type="AlphaFoldDB" id="X1PW30"/>
<sequence>MIYTIKDIAEADPSFTVADDLYKLETQNYPLWNGEKLVHDPTLTIYYDSQESGGEPSDLPGAIPGFNLAVVLAVVSAIVPIQIIKRRKEKKP</sequence>
<reference evidence="2" key="1">
    <citation type="journal article" date="2014" name="Front. Microbiol.">
        <title>High frequency of phylogenetically diverse reductive dehalogenase-homologous genes in deep subseafloor sedimentary metagenomes.</title>
        <authorList>
            <person name="Kawai M."/>
            <person name="Futagami T."/>
            <person name="Toyoda A."/>
            <person name="Takaki Y."/>
            <person name="Nishi S."/>
            <person name="Hori S."/>
            <person name="Arai W."/>
            <person name="Tsubouchi T."/>
            <person name="Morono Y."/>
            <person name="Uchiyama I."/>
            <person name="Ito T."/>
            <person name="Fujiyama A."/>
            <person name="Inagaki F."/>
            <person name="Takami H."/>
        </authorList>
    </citation>
    <scope>NUCLEOTIDE SEQUENCE</scope>
    <source>
        <strain evidence="2">Expedition CK06-06</strain>
    </source>
</reference>
<comment type="caution">
    <text evidence="2">The sequence shown here is derived from an EMBL/GenBank/DDBJ whole genome shotgun (WGS) entry which is preliminary data.</text>
</comment>
<organism evidence="2">
    <name type="scientific">marine sediment metagenome</name>
    <dbReference type="NCBI Taxonomy" id="412755"/>
    <lineage>
        <taxon>unclassified sequences</taxon>
        <taxon>metagenomes</taxon>
        <taxon>ecological metagenomes</taxon>
    </lineage>
</organism>
<name>X1PW30_9ZZZZ</name>
<dbReference type="EMBL" id="BARW01004120">
    <property type="protein sequence ID" value="GAI60108.1"/>
    <property type="molecule type" value="Genomic_DNA"/>
</dbReference>
<keyword evidence="1" id="KW-1133">Transmembrane helix</keyword>
<keyword evidence="1" id="KW-0812">Transmembrane</keyword>
<proteinExistence type="predicted"/>
<feature type="transmembrane region" description="Helical" evidence="1">
    <location>
        <begin position="62"/>
        <end position="84"/>
    </location>
</feature>